<evidence type="ECO:0000313" key="2">
    <source>
        <dbReference type="EMBL" id="JAD95252.1"/>
    </source>
</evidence>
<reference evidence="2" key="2">
    <citation type="journal article" date="2015" name="Data Brief">
        <title>Shoot transcriptome of the giant reed, Arundo donax.</title>
        <authorList>
            <person name="Barrero R.A."/>
            <person name="Guerrero F.D."/>
            <person name="Moolhuijzen P."/>
            <person name="Goolsby J.A."/>
            <person name="Tidwell J."/>
            <person name="Bellgard S.E."/>
            <person name="Bellgard M.I."/>
        </authorList>
    </citation>
    <scope>NUCLEOTIDE SEQUENCE</scope>
    <source>
        <tissue evidence="2">Shoot tissue taken approximately 20 cm above the soil surface</tissue>
    </source>
</reference>
<feature type="transmembrane region" description="Helical" evidence="1">
    <location>
        <begin position="12"/>
        <end position="33"/>
    </location>
</feature>
<name>A0A0A9EGU0_ARUDO</name>
<dbReference type="EMBL" id="GBRH01202643">
    <property type="protein sequence ID" value="JAD95252.1"/>
    <property type="molecule type" value="Transcribed_RNA"/>
</dbReference>
<evidence type="ECO:0000256" key="1">
    <source>
        <dbReference type="SAM" id="Phobius"/>
    </source>
</evidence>
<keyword evidence="1" id="KW-0472">Membrane</keyword>
<reference evidence="2" key="1">
    <citation type="submission" date="2014-09" db="EMBL/GenBank/DDBJ databases">
        <authorList>
            <person name="Magalhaes I.L.F."/>
            <person name="Oliveira U."/>
            <person name="Santos F.R."/>
            <person name="Vidigal T.H.D.A."/>
            <person name="Brescovit A.D."/>
            <person name="Santos A.J."/>
        </authorList>
    </citation>
    <scope>NUCLEOTIDE SEQUENCE</scope>
    <source>
        <tissue evidence="2">Shoot tissue taken approximately 20 cm above the soil surface</tissue>
    </source>
</reference>
<accession>A0A0A9EGU0</accession>
<proteinExistence type="predicted"/>
<sequence>MVLCPQISVGAFPWVAASWGLYFVGFSFLNSLYCRPPTLIYVLIHRLHSKLCNPNKCKNIPMYICIFNRYASSWCGRLDMRSKALVTYVEMVVCVCVGKHLYKNIICMCASMYVCEGGHAGCTFNVPSLRCMY</sequence>
<keyword evidence="1" id="KW-0812">Transmembrane</keyword>
<organism evidence="2">
    <name type="scientific">Arundo donax</name>
    <name type="common">Giant reed</name>
    <name type="synonym">Donax arundinaceus</name>
    <dbReference type="NCBI Taxonomy" id="35708"/>
    <lineage>
        <taxon>Eukaryota</taxon>
        <taxon>Viridiplantae</taxon>
        <taxon>Streptophyta</taxon>
        <taxon>Embryophyta</taxon>
        <taxon>Tracheophyta</taxon>
        <taxon>Spermatophyta</taxon>
        <taxon>Magnoliopsida</taxon>
        <taxon>Liliopsida</taxon>
        <taxon>Poales</taxon>
        <taxon>Poaceae</taxon>
        <taxon>PACMAD clade</taxon>
        <taxon>Arundinoideae</taxon>
        <taxon>Arundineae</taxon>
        <taxon>Arundo</taxon>
    </lineage>
</organism>
<dbReference type="AlphaFoldDB" id="A0A0A9EGU0"/>
<protein>
    <submittedName>
        <fullName evidence="2">Uncharacterized protein</fullName>
    </submittedName>
</protein>
<keyword evidence="1" id="KW-1133">Transmembrane helix</keyword>